<evidence type="ECO:0000256" key="3">
    <source>
        <dbReference type="ARBA" id="ARBA00023082"/>
    </source>
</evidence>
<dbReference type="PANTHER" id="PTHR43133:SF8">
    <property type="entry name" value="RNA POLYMERASE SIGMA FACTOR HI_1459-RELATED"/>
    <property type="match status" value="1"/>
</dbReference>
<dbReference type="InterPro" id="IPR014284">
    <property type="entry name" value="RNA_pol_sigma-70_dom"/>
</dbReference>
<sequence>MEDAAIVALYWQRDQGAITASDEKYGTLCHSLSFNILQTHEDAEECVNDTWHRAWDTMPPQKPSSLRAYFCRIVRNLSIDRWRARYSQKRGEGLGSLALELEECVPAVPSAEEQWEMEEIGAAVERWLRQQRDQDRRLFVGRYFYGAAVRDLAAATGGSPNGTTQRLRRLRNSLRRALEQEGVIL</sequence>
<dbReference type="Pfam" id="PF04542">
    <property type="entry name" value="Sigma70_r2"/>
    <property type="match status" value="1"/>
</dbReference>
<dbReference type="GO" id="GO:0016987">
    <property type="term" value="F:sigma factor activity"/>
    <property type="evidence" value="ECO:0007669"/>
    <property type="project" value="UniProtKB-KW"/>
</dbReference>
<feature type="domain" description="RNA polymerase sigma-70 region 2" evidence="6">
    <location>
        <begin position="23"/>
        <end position="85"/>
    </location>
</feature>
<dbReference type="InterPro" id="IPR007627">
    <property type="entry name" value="RNA_pol_sigma70_r2"/>
</dbReference>
<keyword evidence="4" id="KW-0238">DNA-binding</keyword>
<reference evidence="7" key="2">
    <citation type="submission" date="2021-09" db="EMBL/GenBank/DDBJ databases">
        <authorList>
            <person name="Gilroy R."/>
        </authorList>
    </citation>
    <scope>NUCLEOTIDE SEQUENCE</scope>
    <source>
        <strain evidence="7">CHK179-5677</strain>
    </source>
</reference>
<dbReference type="Gene3D" id="1.10.10.10">
    <property type="entry name" value="Winged helix-like DNA-binding domain superfamily/Winged helix DNA-binding domain"/>
    <property type="match status" value="1"/>
</dbReference>
<comment type="caution">
    <text evidence="7">The sequence shown here is derived from an EMBL/GenBank/DDBJ whole genome shotgun (WGS) entry which is preliminary data.</text>
</comment>
<name>A0A921SS80_9FIRM</name>
<reference evidence="7" key="1">
    <citation type="journal article" date="2021" name="PeerJ">
        <title>Extensive microbial diversity within the chicken gut microbiome revealed by metagenomics and culture.</title>
        <authorList>
            <person name="Gilroy R."/>
            <person name="Ravi A."/>
            <person name="Getino M."/>
            <person name="Pursley I."/>
            <person name="Horton D.L."/>
            <person name="Alikhan N.F."/>
            <person name="Baker D."/>
            <person name="Gharbi K."/>
            <person name="Hall N."/>
            <person name="Watson M."/>
            <person name="Adriaenssens E.M."/>
            <person name="Foster-Nyarko E."/>
            <person name="Jarju S."/>
            <person name="Secka A."/>
            <person name="Antonio M."/>
            <person name="Oren A."/>
            <person name="Chaudhuri R.R."/>
            <person name="La Ragione R."/>
            <person name="Hildebrand F."/>
            <person name="Pallen M.J."/>
        </authorList>
    </citation>
    <scope>NUCLEOTIDE SEQUENCE</scope>
    <source>
        <strain evidence="7">CHK179-5677</strain>
    </source>
</reference>
<evidence type="ECO:0000313" key="7">
    <source>
        <dbReference type="EMBL" id="HJG86198.1"/>
    </source>
</evidence>
<protein>
    <submittedName>
        <fullName evidence="7">Sigma-70 family RNA polymerase sigma factor</fullName>
    </submittedName>
</protein>
<keyword evidence="2" id="KW-0805">Transcription regulation</keyword>
<evidence type="ECO:0000259" key="6">
    <source>
        <dbReference type="Pfam" id="PF04542"/>
    </source>
</evidence>
<dbReference type="SUPFAM" id="SSF88659">
    <property type="entry name" value="Sigma3 and sigma4 domains of RNA polymerase sigma factors"/>
    <property type="match status" value="1"/>
</dbReference>
<dbReference type="AlphaFoldDB" id="A0A921SS80"/>
<dbReference type="PANTHER" id="PTHR43133">
    <property type="entry name" value="RNA POLYMERASE ECF-TYPE SIGMA FACTO"/>
    <property type="match status" value="1"/>
</dbReference>
<dbReference type="InterPro" id="IPR013325">
    <property type="entry name" value="RNA_pol_sigma_r2"/>
</dbReference>
<dbReference type="InterPro" id="IPR036388">
    <property type="entry name" value="WH-like_DNA-bd_sf"/>
</dbReference>
<evidence type="ECO:0000256" key="1">
    <source>
        <dbReference type="ARBA" id="ARBA00010641"/>
    </source>
</evidence>
<dbReference type="Proteomes" id="UP000760668">
    <property type="component" value="Unassembled WGS sequence"/>
</dbReference>
<dbReference type="Gene3D" id="1.10.1740.10">
    <property type="match status" value="1"/>
</dbReference>
<dbReference type="SUPFAM" id="SSF88946">
    <property type="entry name" value="Sigma2 domain of RNA polymerase sigma factors"/>
    <property type="match status" value="1"/>
</dbReference>
<evidence type="ECO:0000256" key="2">
    <source>
        <dbReference type="ARBA" id="ARBA00023015"/>
    </source>
</evidence>
<dbReference type="InterPro" id="IPR039425">
    <property type="entry name" value="RNA_pol_sigma-70-like"/>
</dbReference>
<proteinExistence type="inferred from homology"/>
<evidence type="ECO:0000256" key="5">
    <source>
        <dbReference type="ARBA" id="ARBA00023163"/>
    </source>
</evidence>
<keyword evidence="5" id="KW-0804">Transcription</keyword>
<evidence type="ECO:0000313" key="8">
    <source>
        <dbReference type="Proteomes" id="UP000760668"/>
    </source>
</evidence>
<dbReference type="GO" id="GO:0003677">
    <property type="term" value="F:DNA binding"/>
    <property type="evidence" value="ECO:0007669"/>
    <property type="project" value="UniProtKB-KW"/>
</dbReference>
<keyword evidence="3" id="KW-0731">Sigma factor</keyword>
<dbReference type="InterPro" id="IPR013324">
    <property type="entry name" value="RNA_pol_sigma_r3/r4-like"/>
</dbReference>
<dbReference type="EMBL" id="DYUC01000034">
    <property type="protein sequence ID" value="HJG86198.1"/>
    <property type="molecule type" value="Genomic_DNA"/>
</dbReference>
<evidence type="ECO:0000256" key="4">
    <source>
        <dbReference type="ARBA" id="ARBA00023125"/>
    </source>
</evidence>
<comment type="similarity">
    <text evidence="1">Belongs to the sigma-70 factor family. ECF subfamily.</text>
</comment>
<dbReference type="GO" id="GO:0006352">
    <property type="term" value="P:DNA-templated transcription initiation"/>
    <property type="evidence" value="ECO:0007669"/>
    <property type="project" value="InterPro"/>
</dbReference>
<dbReference type="RefSeq" id="WP_304247643.1">
    <property type="nucleotide sequence ID" value="NZ_DYUC01000034.1"/>
</dbReference>
<organism evidence="7 8">
    <name type="scientific">Pseudoflavonifractor capillosus</name>
    <dbReference type="NCBI Taxonomy" id="106588"/>
    <lineage>
        <taxon>Bacteria</taxon>
        <taxon>Bacillati</taxon>
        <taxon>Bacillota</taxon>
        <taxon>Clostridia</taxon>
        <taxon>Eubacteriales</taxon>
        <taxon>Oscillospiraceae</taxon>
        <taxon>Pseudoflavonifractor</taxon>
    </lineage>
</organism>
<gene>
    <name evidence="7" type="ORF">K8V01_04135</name>
</gene>
<dbReference type="NCBIfam" id="TIGR02937">
    <property type="entry name" value="sigma70-ECF"/>
    <property type="match status" value="1"/>
</dbReference>
<accession>A0A921SS80</accession>